<comment type="similarity">
    <text evidence="1">Belongs to the glycosyl hydrolase 39 family.</text>
</comment>
<keyword evidence="2" id="KW-0378">Hydrolase</keyword>
<evidence type="ECO:0000256" key="1">
    <source>
        <dbReference type="ARBA" id="ARBA00008875"/>
    </source>
</evidence>
<name>A0A0M0BPM5_9ARCH</name>
<dbReference type="Pfam" id="PF01229">
    <property type="entry name" value="Glyco_hydro_39"/>
    <property type="match status" value="1"/>
</dbReference>
<evidence type="ECO:0000313" key="5">
    <source>
        <dbReference type="EMBL" id="KON30320.1"/>
    </source>
</evidence>
<dbReference type="InterPro" id="IPR049166">
    <property type="entry name" value="GH39_cat"/>
</dbReference>
<dbReference type="Proteomes" id="UP000037210">
    <property type="component" value="Unassembled WGS sequence"/>
</dbReference>
<dbReference type="PANTHER" id="PTHR12631">
    <property type="entry name" value="ALPHA-L-IDURONIDASE"/>
    <property type="match status" value="1"/>
</dbReference>
<dbReference type="GO" id="GO:0004553">
    <property type="term" value="F:hydrolase activity, hydrolyzing O-glycosyl compounds"/>
    <property type="evidence" value="ECO:0007669"/>
    <property type="project" value="TreeGrafter"/>
</dbReference>
<gene>
    <name evidence="5" type="ORF">AC482_04120</name>
</gene>
<feature type="domain" description="Glycosyl hydrolases family 39 N-terminal catalytic" evidence="4">
    <location>
        <begin position="70"/>
        <end position="253"/>
    </location>
</feature>
<comment type="caution">
    <text evidence="5">The sequence shown here is derived from an EMBL/GenBank/DDBJ whole genome shotgun (WGS) entry which is preliminary data.</text>
</comment>
<dbReference type="Gene3D" id="3.20.20.80">
    <property type="entry name" value="Glycosidases"/>
    <property type="match status" value="1"/>
</dbReference>
<dbReference type="PANTHER" id="PTHR12631:SF10">
    <property type="entry name" value="BETA-XYLOSIDASE-LIKE PROTEIN-RELATED"/>
    <property type="match status" value="1"/>
</dbReference>
<evidence type="ECO:0000259" key="4">
    <source>
        <dbReference type="Pfam" id="PF01229"/>
    </source>
</evidence>
<dbReference type="AlphaFoldDB" id="A0A0M0BPM5"/>
<organism evidence="5 6">
    <name type="scientific">miscellaneous Crenarchaeota group-15 archaeon DG-45</name>
    <dbReference type="NCBI Taxonomy" id="1685127"/>
    <lineage>
        <taxon>Archaea</taxon>
        <taxon>Candidatus Bathyarchaeota</taxon>
        <taxon>MCG-15</taxon>
    </lineage>
</organism>
<dbReference type="EMBL" id="LFWZ01000034">
    <property type="protein sequence ID" value="KON30320.1"/>
    <property type="molecule type" value="Genomic_DNA"/>
</dbReference>
<evidence type="ECO:0000256" key="3">
    <source>
        <dbReference type="ARBA" id="ARBA00023295"/>
    </source>
</evidence>
<proteinExistence type="inferred from homology"/>
<evidence type="ECO:0000256" key="2">
    <source>
        <dbReference type="ARBA" id="ARBA00022801"/>
    </source>
</evidence>
<sequence>MRMGRALILAIIVVSSFFAAAFLWRLKPPAHLQDIRVDCETVIGRIRSLQGMNCGPLEVGGRIDLSGRYIELGVNHVRTHDFYGPGDIDGIFPDFNADPALLSNYDFEKTDFLIEGIKDIGADVIFRLGYSWAKPSASITHVNAADRERWAEICRHVVMHYNEGWADGYCHNITYWEIWNEPDIDQFWTGTPEEFYDLYEVTAKALKDYDPSLKIGGPGIAYNLGFADGFIEFCGNRRIPLDFFSWHIYQGDAQNPHRVCDRAKRIRELLDVHGFHSAESLLTEWNIAAGGFHREWWNVKGVAYAASFLMYMQETDIEIANRYRGDSHVMGLFNGFGSARKPFYAFKAFKMLLETPDRLDCVGSDESGYAVMAGKSDDGKVITILISDFSSGHDGYRIEVGTLPWGNRPFRCERYLLEQFLFIPYNLKLVESTDQSGDHFLTIEKMNAPSVQLIRLSVIE</sequence>
<evidence type="ECO:0000313" key="6">
    <source>
        <dbReference type="Proteomes" id="UP000037210"/>
    </source>
</evidence>
<reference evidence="5 6" key="1">
    <citation type="submission" date="2015-06" db="EMBL/GenBank/DDBJ databases">
        <title>New insights into the roles of widespread benthic archaea in carbon and nitrogen cycling.</title>
        <authorList>
            <person name="Lazar C.S."/>
            <person name="Baker B.J."/>
            <person name="Seitz K.W."/>
            <person name="Hyde A.S."/>
            <person name="Dick G.J."/>
            <person name="Hinrichs K.-U."/>
            <person name="Teske A.P."/>
        </authorList>
    </citation>
    <scope>NUCLEOTIDE SEQUENCE [LARGE SCALE GENOMIC DNA]</scope>
    <source>
        <strain evidence="5">DG-45</strain>
    </source>
</reference>
<accession>A0A0M0BPM5</accession>
<keyword evidence="3" id="KW-0326">Glycosidase</keyword>
<protein>
    <recommendedName>
        <fullName evidence="4">Glycosyl hydrolases family 39 N-terminal catalytic domain-containing protein</fullName>
    </recommendedName>
</protein>
<dbReference type="SUPFAM" id="SSF51445">
    <property type="entry name" value="(Trans)glycosidases"/>
    <property type="match status" value="1"/>
</dbReference>
<dbReference type="InterPro" id="IPR017853">
    <property type="entry name" value="GH"/>
</dbReference>
<dbReference type="InterPro" id="IPR051923">
    <property type="entry name" value="Glycosyl_Hydrolase_39"/>
</dbReference>